<dbReference type="Proteomes" id="UP000215914">
    <property type="component" value="Chromosome 5"/>
</dbReference>
<proteinExistence type="predicted"/>
<evidence type="ECO:0000313" key="2">
    <source>
        <dbReference type="EMBL" id="OTG25506.1"/>
    </source>
</evidence>
<gene>
    <name evidence="2" type="ORF">HannXRQ_Chr05g0148411</name>
    <name evidence="1" type="ORF">HanXRQr2_Chr05g0204331</name>
</gene>
<sequence length="60" mass="6831">MKEMIQAGLINHLDVRRKGYEKKPSTNDSGLPNKYLSRVWCLSNNVDWDCASFKDELGSA</sequence>
<name>A0A251URM5_HELAN</name>
<reference evidence="1 3" key="1">
    <citation type="journal article" date="2017" name="Nature">
        <title>The sunflower genome provides insights into oil metabolism, flowering and Asterid evolution.</title>
        <authorList>
            <person name="Badouin H."/>
            <person name="Gouzy J."/>
            <person name="Grassa C.J."/>
            <person name="Murat F."/>
            <person name="Staton S.E."/>
            <person name="Cottret L."/>
            <person name="Lelandais-Briere C."/>
            <person name="Owens G.L."/>
            <person name="Carrere S."/>
            <person name="Mayjonade B."/>
            <person name="Legrand L."/>
            <person name="Gill N."/>
            <person name="Kane N.C."/>
            <person name="Bowers J.E."/>
            <person name="Hubner S."/>
            <person name="Bellec A."/>
            <person name="Berard A."/>
            <person name="Berges H."/>
            <person name="Blanchet N."/>
            <person name="Boniface M.C."/>
            <person name="Brunel D."/>
            <person name="Catrice O."/>
            <person name="Chaidir N."/>
            <person name="Claudel C."/>
            <person name="Donnadieu C."/>
            <person name="Faraut T."/>
            <person name="Fievet G."/>
            <person name="Helmstetter N."/>
            <person name="King M."/>
            <person name="Knapp S.J."/>
            <person name="Lai Z."/>
            <person name="Le Paslier M.C."/>
            <person name="Lippi Y."/>
            <person name="Lorenzon L."/>
            <person name="Mandel J.R."/>
            <person name="Marage G."/>
            <person name="Marchand G."/>
            <person name="Marquand E."/>
            <person name="Bret-Mestries E."/>
            <person name="Morien E."/>
            <person name="Nambeesan S."/>
            <person name="Nguyen T."/>
            <person name="Pegot-Espagnet P."/>
            <person name="Pouilly N."/>
            <person name="Raftis F."/>
            <person name="Sallet E."/>
            <person name="Schiex T."/>
            <person name="Thomas J."/>
            <person name="Vandecasteele C."/>
            <person name="Vares D."/>
            <person name="Vear F."/>
            <person name="Vautrin S."/>
            <person name="Crespi M."/>
            <person name="Mangin B."/>
            <person name="Burke J.M."/>
            <person name="Salse J."/>
            <person name="Munos S."/>
            <person name="Vincourt P."/>
            <person name="Rieseberg L.H."/>
            <person name="Langlade N.B."/>
        </authorList>
    </citation>
    <scope>NUCLEOTIDE SEQUENCE [LARGE SCALE GENOMIC DNA]</scope>
    <source>
        <strain evidence="3">cv. SF193</strain>
        <tissue evidence="1">Leaves</tissue>
    </source>
</reference>
<protein>
    <submittedName>
        <fullName evidence="2">Uncharacterized protein</fullName>
    </submittedName>
</protein>
<accession>A0A251URM5</accession>
<organism evidence="2 3">
    <name type="scientific">Helianthus annuus</name>
    <name type="common">Common sunflower</name>
    <dbReference type="NCBI Taxonomy" id="4232"/>
    <lineage>
        <taxon>Eukaryota</taxon>
        <taxon>Viridiplantae</taxon>
        <taxon>Streptophyta</taxon>
        <taxon>Embryophyta</taxon>
        <taxon>Tracheophyta</taxon>
        <taxon>Spermatophyta</taxon>
        <taxon>Magnoliopsida</taxon>
        <taxon>eudicotyledons</taxon>
        <taxon>Gunneridae</taxon>
        <taxon>Pentapetalae</taxon>
        <taxon>asterids</taxon>
        <taxon>campanulids</taxon>
        <taxon>Asterales</taxon>
        <taxon>Asteraceae</taxon>
        <taxon>Asteroideae</taxon>
        <taxon>Heliantheae alliance</taxon>
        <taxon>Heliantheae</taxon>
        <taxon>Helianthus</taxon>
    </lineage>
</organism>
<dbReference type="EMBL" id="MNCJ02000320">
    <property type="protein sequence ID" value="KAF5805042.1"/>
    <property type="molecule type" value="Genomic_DNA"/>
</dbReference>
<reference evidence="2" key="2">
    <citation type="submission" date="2017-02" db="EMBL/GenBank/DDBJ databases">
        <title>Sunflower complete genome.</title>
        <authorList>
            <person name="Langlade N."/>
            <person name="Munos S."/>
        </authorList>
    </citation>
    <scope>NUCLEOTIDE SEQUENCE [LARGE SCALE GENOMIC DNA]</scope>
    <source>
        <tissue evidence="2">Leaves</tissue>
    </source>
</reference>
<evidence type="ECO:0000313" key="1">
    <source>
        <dbReference type="EMBL" id="KAF5805042.1"/>
    </source>
</evidence>
<reference evidence="1" key="3">
    <citation type="submission" date="2020-06" db="EMBL/GenBank/DDBJ databases">
        <title>Helianthus annuus Genome sequencing and assembly Release 2.</title>
        <authorList>
            <person name="Gouzy J."/>
            <person name="Langlade N."/>
            <person name="Munos S."/>
        </authorList>
    </citation>
    <scope>NUCLEOTIDE SEQUENCE</scope>
    <source>
        <tissue evidence="1">Leaves</tissue>
    </source>
</reference>
<dbReference type="AlphaFoldDB" id="A0A251URM5"/>
<keyword evidence="3" id="KW-1185">Reference proteome</keyword>
<dbReference type="InParanoid" id="A0A251URM5"/>
<evidence type="ECO:0000313" key="3">
    <source>
        <dbReference type="Proteomes" id="UP000215914"/>
    </source>
</evidence>
<dbReference type="EMBL" id="CM007894">
    <property type="protein sequence ID" value="OTG25506.1"/>
    <property type="molecule type" value="Genomic_DNA"/>
</dbReference>
<dbReference type="Gramene" id="mRNA:HanXRQr2_Chr05g0204331">
    <property type="protein sequence ID" value="mRNA:HanXRQr2_Chr05g0204331"/>
    <property type="gene ID" value="HanXRQr2_Chr05g0204331"/>
</dbReference>